<dbReference type="AlphaFoldDB" id="A0A949WRE3"/>
<evidence type="ECO:0000256" key="3">
    <source>
        <dbReference type="ARBA" id="ARBA00008857"/>
    </source>
</evidence>
<reference evidence="8" key="1">
    <citation type="submission" date="2020-12" db="EMBL/GenBank/DDBJ databases">
        <title>Clostridium thailandense sp. nov., a novel acetogenic bacterium isolated from peat land soil in Thailand.</title>
        <authorList>
            <person name="Chaikitkaew S."/>
            <person name="Birkeland N.K."/>
        </authorList>
    </citation>
    <scope>NUCLEOTIDE SEQUENCE</scope>
    <source>
        <strain evidence="8">PL3</strain>
    </source>
</reference>
<evidence type="ECO:0000259" key="7">
    <source>
        <dbReference type="PROSITE" id="PS51900"/>
    </source>
</evidence>
<protein>
    <submittedName>
        <fullName evidence="8">Tyrosine-type recombinase/integrase</fullName>
    </submittedName>
</protein>
<dbReference type="GO" id="GO:0006310">
    <property type="term" value="P:DNA recombination"/>
    <property type="evidence" value="ECO:0007669"/>
    <property type="project" value="InterPro"/>
</dbReference>
<evidence type="ECO:0000259" key="6">
    <source>
        <dbReference type="PROSITE" id="PS51898"/>
    </source>
</evidence>
<keyword evidence="9" id="KW-1185">Reference proteome</keyword>
<evidence type="ECO:0000313" key="9">
    <source>
        <dbReference type="Proteomes" id="UP000694308"/>
    </source>
</evidence>
<comment type="function">
    <text evidence="1">Site-specific tyrosine recombinase, which acts by catalyzing the cutting and rejoining of the recombining DNA molecules.</text>
</comment>
<proteinExistence type="inferred from homology"/>
<dbReference type="Proteomes" id="UP000694308">
    <property type="component" value="Unassembled WGS sequence"/>
</dbReference>
<dbReference type="PROSITE" id="PS51898">
    <property type="entry name" value="TYR_RECOMBINASE"/>
    <property type="match status" value="1"/>
</dbReference>
<keyword evidence="4" id="KW-0229">DNA integration</keyword>
<accession>A0A949WRE3</accession>
<dbReference type="GO" id="GO:0015074">
    <property type="term" value="P:DNA integration"/>
    <property type="evidence" value="ECO:0007669"/>
    <property type="project" value="UniProtKB-KW"/>
</dbReference>
<evidence type="ECO:0000256" key="4">
    <source>
        <dbReference type="ARBA" id="ARBA00022908"/>
    </source>
</evidence>
<evidence type="ECO:0000256" key="5">
    <source>
        <dbReference type="PROSITE-ProRule" id="PRU01248"/>
    </source>
</evidence>
<dbReference type="NCBIfam" id="NF040815">
    <property type="entry name" value="recomb_XerA_Arch"/>
    <property type="match status" value="1"/>
</dbReference>
<name>A0A949WRE3_9CLOT</name>
<dbReference type="GO" id="GO:0005737">
    <property type="term" value="C:cytoplasm"/>
    <property type="evidence" value="ECO:0007669"/>
    <property type="project" value="UniProtKB-SubCell"/>
</dbReference>
<organism evidence="8 9">
    <name type="scientific">Clostridium thailandense</name>
    <dbReference type="NCBI Taxonomy" id="2794346"/>
    <lineage>
        <taxon>Bacteria</taxon>
        <taxon>Bacillati</taxon>
        <taxon>Bacillota</taxon>
        <taxon>Clostridia</taxon>
        <taxon>Eubacteriales</taxon>
        <taxon>Clostridiaceae</taxon>
        <taxon>Clostridium</taxon>
    </lineage>
</organism>
<dbReference type="GO" id="GO:0003677">
    <property type="term" value="F:DNA binding"/>
    <property type="evidence" value="ECO:0007669"/>
    <property type="project" value="UniProtKB-UniRule"/>
</dbReference>
<dbReference type="PROSITE" id="PS51900">
    <property type="entry name" value="CB"/>
    <property type="match status" value="1"/>
</dbReference>
<evidence type="ECO:0000256" key="2">
    <source>
        <dbReference type="ARBA" id="ARBA00004496"/>
    </source>
</evidence>
<comment type="caution">
    <text evidence="8">The sequence shown here is derived from an EMBL/GenBank/DDBJ whole genome shotgun (WGS) entry which is preliminary data.</text>
</comment>
<dbReference type="PANTHER" id="PTHR30349">
    <property type="entry name" value="PHAGE INTEGRASE-RELATED"/>
    <property type="match status" value="1"/>
</dbReference>
<gene>
    <name evidence="8" type="ORF">I6U48_13515</name>
</gene>
<comment type="subcellular location">
    <subcellularLocation>
        <location evidence="2">Cytoplasm</location>
    </subcellularLocation>
</comment>
<dbReference type="InterPro" id="IPR002104">
    <property type="entry name" value="Integrase_catalytic"/>
</dbReference>
<evidence type="ECO:0000256" key="1">
    <source>
        <dbReference type="ARBA" id="ARBA00003283"/>
    </source>
</evidence>
<feature type="domain" description="Tyr recombinase" evidence="6">
    <location>
        <begin position="115"/>
        <end position="290"/>
    </location>
</feature>
<comment type="similarity">
    <text evidence="3">Belongs to the 'phage' integrase family.</text>
</comment>
<evidence type="ECO:0000313" key="8">
    <source>
        <dbReference type="EMBL" id="MBV7273920.1"/>
    </source>
</evidence>
<dbReference type="Pfam" id="PF02899">
    <property type="entry name" value="Phage_int_SAM_1"/>
    <property type="match status" value="1"/>
</dbReference>
<dbReference type="Pfam" id="PF00589">
    <property type="entry name" value="Phage_integrase"/>
    <property type="match status" value="1"/>
</dbReference>
<keyword evidence="5" id="KW-0238">DNA-binding</keyword>
<feature type="domain" description="Core-binding (CB)" evidence="7">
    <location>
        <begin position="7"/>
        <end position="94"/>
    </location>
</feature>
<dbReference type="InterPro" id="IPR044068">
    <property type="entry name" value="CB"/>
</dbReference>
<dbReference type="EMBL" id="JAEEGC010000059">
    <property type="protein sequence ID" value="MBV7273920.1"/>
    <property type="molecule type" value="Genomic_DNA"/>
</dbReference>
<dbReference type="InterPro" id="IPR004107">
    <property type="entry name" value="Integrase_SAM-like_N"/>
</dbReference>
<dbReference type="PANTHER" id="PTHR30349:SF77">
    <property type="entry name" value="TYROSINE RECOMBINASE XERC"/>
    <property type="match status" value="1"/>
</dbReference>
<dbReference type="InterPro" id="IPR050090">
    <property type="entry name" value="Tyrosine_recombinase_XerCD"/>
</dbReference>
<sequence>MQRRSVMLLQKVIKNFIHYLTITNKSSETIKSYNSDLTTFESFLEQKFNGPAYLKEIQACDIEDYLYYLKQKNLTTSSRSRNLYTLRSLWNFAYKNKLCDWNIAMSVEPIKIQRKERTFLSLEEVTLLIASIEHPLIEVVVQTLFYTGMRISECLNLKLTDVDFDGNIIKILNGKGGKDRNIPINKNLLPILQDYIKNYRLTIDSDYFFATEKSGHLSAPYVNRVLSDTVKKLGWKKHVSAHILRHSFASNLIKNGVNLVYVQKLLGHSNLKVTSIYTHANMEDLNESINVL</sequence>